<keyword evidence="2" id="KW-0238">DNA-binding</keyword>
<protein>
    <submittedName>
        <fullName evidence="6">Transcriptional regulator</fullName>
    </submittedName>
</protein>
<accession>A0ABQ1NMM2</accession>
<sequence length="227" mass="24954">MSMDLEVLRRSALFAPLADDVFAAVTEGLTEVNLSRGSSVFREGDQGDELYFILAGKIKLGRTAADGRENLLAILGPGDLFGEMALFDPAARNATATAVSETRLVALKHDDLRKAIETRPEVSTQLLRALAQRLRRTDESLADMVFSDVPGRVAKALLDLADRFGRPATDGILVAHELTQEELAQLVGASRETVNKALAEFVQRGWLRLEARAVVILDMQRLRQRSR</sequence>
<evidence type="ECO:0000313" key="7">
    <source>
        <dbReference type="Proteomes" id="UP000597761"/>
    </source>
</evidence>
<keyword evidence="1" id="KW-0805">Transcription regulation</keyword>
<organism evidence="6 7">
    <name type="scientific">Tersicoccus solisilvae</name>
    <dbReference type="NCBI Taxonomy" id="1882339"/>
    <lineage>
        <taxon>Bacteria</taxon>
        <taxon>Bacillati</taxon>
        <taxon>Actinomycetota</taxon>
        <taxon>Actinomycetes</taxon>
        <taxon>Micrococcales</taxon>
        <taxon>Micrococcaceae</taxon>
        <taxon>Tersicoccus</taxon>
    </lineage>
</organism>
<evidence type="ECO:0000256" key="1">
    <source>
        <dbReference type="ARBA" id="ARBA00023015"/>
    </source>
</evidence>
<dbReference type="CDD" id="cd00038">
    <property type="entry name" value="CAP_ED"/>
    <property type="match status" value="1"/>
</dbReference>
<dbReference type="Pfam" id="PF13545">
    <property type="entry name" value="HTH_Crp_2"/>
    <property type="match status" value="1"/>
</dbReference>
<name>A0ABQ1NMM2_9MICC</name>
<evidence type="ECO:0000259" key="4">
    <source>
        <dbReference type="PROSITE" id="PS50042"/>
    </source>
</evidence>
<dbReference type="InterPro" id="IPR036390">
    <property type="entry name" value="WH_DNA-bd_sf"/>
</dbReference>
<feature type="domain" description="Cyclic nucleotide-binding" evidence="4">
    <location>
        <begin position="13"/>
        <end position="133"/>
    </location>
</feature>
<evidence type="ECO:0000313" key="6">
    <source>
        <dbReference type="EMBL" id="GGC80897.1"/>
    </source>
</evidence>
<evidence type="ECO:0000256" key="2">
    <source>
        <dbReference type="ARBA" id="ARBA00023125"/>
    </source>
</evidence>
<feature type="domain" description="HTH crp-type" evidence="5">
    <location>
        <begin position="147"/>
        <end position="220"/>
    </location>
</feature>
<proteinExistence type="predicted"/>
<dbReference type="Pfam" id="PF00027">
    <property type="entry name" value="cNMP_binding"/>
    <property type="match status" value="1"/>
</dbReference>
<reference evidence="7" key="1">
    <citation type="journal article" date="2019" name="Int. J. Syst. Evol. Microbiol.">
        <title>The Global Catalogue of Microorganisms (GCM) 10K type strain sequencing project: providing services to taxonomists for standard genome sequencing and annotation.</title>
        <authorList>
            <consortium name="The Broad Institute Genomics Platform"/>
            <consortium name="The Broad Institute Genome Sequencing Center for Infectious Disease"/>
            <person name="Wu L."/>
            <person name="Ma J."/>
        </authorList>
    </citation>
    <scope>NUCLEOTIDE SEQUENCE [LARGE SCALE GENOMIC DNA]</scope>
    <source>
        <strain evidence="7">CGMCC 1.15480</strain>
    </source>
</reference>
<dbReference type="EMBL" id="BMJI01000001">
    <property type="protein sequence ID" value="GGC80897.1"/>
    <property type="molecule type" value="Genomic_DNA"/>
</dbReference>
<dbReference type="PROSITE" id="PS50042">
    <property type="entry name" value="CNMP_BINDING_3"/>
    <property type="match status" value="1"/>
</dbReference>
<comment type="caution">
    <text evidence="6">The sequence shown here is derived from an EMBL/GenBank/DDBJ whole genome shotgun (WGS) entry which is preliminary data.</text>
</comment>
<dbReference type="InterPro" id="IPR012318">
    <property type="entry name" value="HTH_CRP"/>
</dbReference>
<dbReference type="SUPFAM" id="SSF46785">
    <property type="entry name" value="Winged helix' DNA-binding domain"/>
    <property type="match status" value="1"/>
</dbReference>
<dbReference type="InterPro" id="IPR018490">
    <property type="entry name" value="cNMP-bd_dom_sf"/>
</dbReference>
<dbReference type="SUPFAM" id="SSF51206">
    <property type="entry name" value="cAMP-binding domain-like"/>
    <property type="match status" value="1"/>
</dbReference>
<dbReference type="SMART" id="SM00419">
    <property type="entry name" value="HTH_CRP"/>
    <property type="match status" value="1"/>
</dbReference>
<evidence type="ECO:0000256" key="3">
    <source>
        <dbReference type="ARBA" id="ARBA00023163"/>
    </source>
</evidence>
<dbReference type="PROSITE" id="PS51063">
    <property type="entry name" value="HTH_CRP_2"/>
    <property type="match status" value="1"/>
</dbReference>
<dbReference type="PANTHER" id="PTHR24567">
    <property type="entry name" value="CRP FAMILY TRANSCRIPTIONAL REGULATORY PROTEIN"/>
    <property type="match status" value="1"/>
</dbReference>
<gene>
    <name evidence="6" type="ORF">GCM10011512_04570</name>
</gene>
<dbReference type="InterPro" id="IPR036388">
    <property type="entry name" value="WH-like_DNA-bd_sf"/>
</dbReference>
<dbReference type="InterPro" id="IPR014710">
    <property type="entry name" value="RmlC-like_jellyroll"/>
</dbReference>
<dbReference type="InterPro" id="IPR000595">
    <property type="entry name" value="cNMP-bd_dom"/>
</dbReference>
<dbReference type="SMART" id="SM00100">
    <property type="entry name" value="cNMP"/>
    <property type="match status" value="1"/>
</dbReference>
<keyword evidence="3" id="KW-0804">Transcription</keyword>
<dbReference type="Gene3D" id="2.60.120.10">
    <property type="entry name" value="Jelly Rolls"/>
    <property type="match status" value="1"/>
</dbReference>
<keyword evidence="7" id="KW-1185">Reference proteome</keyword>
<dbReference type="Gene3D" id="1.10.10.10">
    <property type="entry name" value="Winged helix-like DNA-binding domain superfamily/Winged helix DNA-binding domain"/>
    <property type="match status" value="1"/>
</dbReference>
<dbReference type="PANTHER" id="PTHR24567:SF74">
    <property type="entry name" value="HTH-TYPE TRANSCRIPTIONAL REGULATOR ARCR"/>
    <property type="match status" value="1"/>
</dbReference>
<dbReference type="InterPro" id="IPR050397">
    <property type="entry name" value="Env_Response_Regulators"/>
</dbReference>
<dbReference type="Proteomes" id="UP000597761">
    <property type="component" value="Unassembled WGS sequence"/>
</dbReference>
<evidence type="ECO:0000259" key="5">
    <source>
        <dbReference type="PROSITE" id="PS51063"/>
    </source>
</evidence>